<comment type="caution">
    <text evidence="2">The sequence shown here is derived from an EMBL/GenBank/DDBJ whole genome shotgun (WGS) entry which is preliminary data.</text>
</comment>
<name>A0AAW1MJG6_POPJA</name>
<feature type="region of interest" description="Disordered" evidence="1">
    <location>
        <begin position="1"/>
        <end position="35"/>
    </location>
</feature>
<dbReference type="EMBL" id="JASPKY010000041">
    <property type="protein sequence ID" value="KAK9746272.1"/>
    <property type="molecule type" value="Genomic_DNA"/>
</dbReference>
<organism evidence="2 3">
    <name type="scientific">Popillia japonica</name>
    <name type="common">Japanese beetle</name>
    <dbReference type="NCBI Taxonomy" id="7064"/>
    <lineage>
        <taxon>Eukaryota</taxon>
        <taxon>Metazoa</taxon>
        <taxon>Ecdysozoa</taxon>
        <taxon>Arthropoda</taxon>
        <taxon>Hexapoda</taxon>
        <taxon>Insecta</taxon>
        <taxon>Pterygota</taxon>
        <taxon>Neoptera</taxon>
        <taxon>Endopterygota</taxon>
        <taxon>Coleoptera</taxon>
        <taxon>Polyphaga</taxon>
        <taxon>Scarabaeiformia</taxon>
        <taxon>Scarabaeidae</taxon>
        <taxon>Rutelinae</taxon>
        <taxon>Popillia</taxon>
    </lineage>
</organism>
<accession>A0AAW1MJG6</accession>
<dbReference type="Proteomes" id="UP001458880">
    <property type="component" value="Unassembled WGS sequence"/>
</dbReference>
<protein>
    <submittedName>
        <fullName evidence="2">Uncharacterized protein</fullName>
    </submittedName>
</protein>
<sequence length="71" mass="7856">MRIVGDHAKANFGRDDQSRGGIDPQSPDSDCWGSCKGELWPRRPIAWRHRSSKPRFGLDVGALTSESDGQC</sequence>
<feature type="compositionally biased region" description="Basic and acidic residues" evidence="1">
    <location>
        <begin position="1"/>
        <end position="18"/>
    </location>
</feature>
<reference evidence="2 3" key="1">
    <citation type="journal article" date="2024" name="BMC Genomics">
        <title>De novo assembly and annotation of Popillia japonica's genome with initial clues to its potential as an invasive pest.</title>
        <authorList>
            <person name="Cucini C."/>
            <person name="Boschi S."/>
            <person name="Funari R."/>
            <person name="Cardaioli E."/>
            <person name="Iannotti N."/>
            <person name="Marturano G."/>
            <person name="Paoli F."/>
            <person name="Bruttini M."/>
            <person name="Carapelli A."/>
            <person name="Frati F."/>
            <person name="Nardi F."/>
        </authorList>
    </citation>
    <scope>NUCLEOTIDE SEQUENCE [LARGE SCALE GENOMIC DNA]</scope>
    <source>
        <strain evidence="2">DMR45628</strain>
    </source>
</reference>
<proteinExistence type="predicted"/>
<evidence type="ECO:0000313" key="2">
    <source>
        <dbReference type="EMBL" id="KAK9746272.1"/>
    </source>
</evidence>
<gene>
    <name evidence="2" type="ORF">QE152_g6267</name>
</gene>
<evidence type="ECO:0000256" key="1">
    <source>
        <dbReference type="SAM" id="MobiDB-lite"/>
    </source>
</evidence>
<evidence type="ECO:0000313" key="3">
    <source>
        <dbReference type="Proteomes" id="UP001458880"/>
    </source>
</evidence>
<keyword evidence="3" id="KW-1185">Reference proteome</keyword>
<dbReference type="AlphaFoldDB" id="A0AAW1MJG6"/>